<dbReference type="InterPro" id="IPR040397">
    <property type="entry name" value="SWAP"/>
</dbReference>
<keyword evidence="6" id="KW-1185">Reference proteome</keyword>
<evidence type="ECO:0000256" key="1">
    <source>
        <dbReference type="ARBA" id="ARBA00022664"/>
    </source>
</evidence>
<dbReference type="GO" id="GO:0008380">
    <property type="term" value="P:RNA splicing"/>
    <property type="evidence" value="ECO:0007669"/>
    <property type="project" value="UniProtKB-KW"/>
</dbReference>
<name>B3RKY9_TRIAD</name>
<dbReference type="eggNOG" id="KOG2548">
    <property type="taxonomic scope" value="Eukaryota"/>
</dbReference>
<dbReference type="InterPro" id="IPR019147">
    <property type="entry name" value="SWAP_N_domain"/>
</dbReference>
<dbReference type="Pfam" id="PF09750">
    <property type="entry name" value="DRY_EERY"/>
    <property type="match status" value="1"/>
</dbReference>
<reference evidence="5 6" key="1">
    <citation type="journal article" date="2008" name="Nature">
        <title>The Trichoplax genome and the nature of placozoans.</title>
        <authorList>
            <person name="Srivastava M."/>
            <person name="Begovic E."/>
            <person name="Chapman J."/>
            <person name="Putnam N.H."/>
            <person name="Hellsten U."/>
            <person name="Kawashima T."/>
            <person name="Kuo A."/>
            <person name="Mitros T."/>
            <person name="Salamov A."/>
            <person name="Carpenter M.L."/>
            <person name="Signorovitch A.Y."/>
            <person name="Moreno M.A."/>
            <person name="Kamm K."/>
            <person name="Grimwood J."/>
            <person name="Schmutz J."/>
            <person name="Shapiro H."/>
            <person name="Grigoriev I.V."/>
            <person name="Buss L.W."/>
            <person name="Schierwater B."/>
            <person name="Dellaporta S.L."/>
            <person name="Rokhsar D.S."/>
        </authorList>
    </citation>
    <scope>NUCLEOTIDE SEQUENCE [LARGE SCALE GENOMIC DNA]</scope>
    <source>
        <strain evidence="5 6">Grell-BS-1999</strain>
    </source>
</reference>
<gene>
    <name evidence="5" type="ORF">TRIADDRAFT_51816</name>
</gene>
<dbReference type="OrthoDB" id="10070965at2759"/>
<dbReference type="OMA" id="XYARRDS"/>
<dbReference type="SMART" id="SM01141">
    <property type="entry name" value="DRY_EERY"/>
    <property type="match status" value="1"/>
</dbReference>
<evidence type="ECO:0000256" key="3">
    <source>
        <dbReference type="SAM" id="MobiDB-lite"/>
    </source>
</evidence>
<protein>
    <recommendedName>
        <fullName evidence="4">Suppressor of white apricot N-terminal domain-containing protein</fullName>
    </recommendedName>
</protein>
<dbReference type="InParanoid" id="B3RKY9"/>
<feature type="region of interest" description="Disordered" evidence="3">
    <location>
        <begin position="314"/>
        <end position="462"/>
    </location>
</feature>
<feature type="compositionally biased region" description="Basic and acidic residues" evidence="3">
    <location>
        <begin position="430"/>
        <end position="442"/>
    </location>
</feature>
<accession>B3RKY9</accession>
<feature type="compositionally biased region" description="Basic residues" evidence="3">
    <location>
        <begin position="411"/>
        <end position="429"/>
    </location>
</feature>
<evidence type="ECO:0000256" key="2">
    <source>
        <dbReference type="ARBA" id="ARBA00023187"/>
    </source>
</evidence>
<dbReference type="CTD" id="6749875"/>
<dbReference type="PANTHER" id="PTHR13161:SF4">
    <property type="entry name" value="CLK4-ASSOCIATING SERINE_ARGININE RICH PROTEIN"/>
    <property type="match status" value="1"/>
</dbReference>
<dbReference type="GeneID" id="6749875"/>
<dbReference type="Proteomes" id="UP000009022">
    <property type="component" value="Unassembled WGS sequence"/>
</dbReference>
<dbReference type="EMBL" id="DS985241">
    <property type="protein sequence ID" value="EDV28668.1"/>
    <property type="molecule type" value="Genomic_DNA"/>
</dbReference>
<dbReference type="KEGG" id="tad:TRIADDRAFT_51816"/>
<dbReference type="STRING" id="10228.B3RKY9"/>
<feature type="region of interest" description="Disordered" evidence="3">
    <location>
        <begin position="257"/>
        <end position="301"/>
    </location>
</feature>
<keyword evidence="2" id="KW-0508">mRNA splicing</keyword>
<dbReference type="GO" id="GO:0006397">
    <property type="term" value="P:mRNA processing"/>
    <property type="evidence" value="ECO:0007669"/>
    <property type="project" value="UniProtKB-KW"/>
</dbReference>
<feature type="compositionally biased region" description="Basic residues" evidence="3">
    <location>
        <begin position="362"/>
        <end position="371"/>
    </location>
</feature>
<dbReference type="RefSeq" id="XP_002107870.1">
    <property type="nucleotide sequence ID" value="XM_002107834.1"/>
</dbReference>
<feature type="compositionally biased region" description="Basic and acidic residues" evidence="3">
    <location>
        <begin position="341"/>
        <end position="361"/>
    </location>
</feature>
<proteinExistence type="predicted"/>
<dbReference type="AlphaFoldDB" id="B3RKY9"/>
<sequence length="545" mass="63826">MWHEARKHEKKLRGMMVDWKKRAERRRQYYESLASDPFQQLRIVGVAAKIHINVVESSDSMMQWRGQPDILIDRFDARAHLDYLPNFESDNEDNKQTYDDLQLNYERYKILAKSDFLGVSEDMVLQQIELEEDIPLSVRKVSAASEAEKEKLSEKAATINYQYAEKADENTKNSDIDDIDEDEFLLQPSSEGNVDPDQLNEGQRDKLNLAASSYGIGSGTFCRFIREDILDLTARDKAQKEEAERLVKYGRRAIRHDHLGRSESNLRQAHSPPSYARRSSPTYEPYKRSVSGSESSEGSGDEIKFITEFSSAGATKADGNKKSANCREQLSSSSRHRERKRSREYSTDRYKDRYHSRNSSKDRRRNYKSRSRSYDRESRRKHSRYSRSRSSEKRSRRRHRDGSSSAESSRYKKYKQRARSRSSDRHRRSDSRDRRSNRRDSRSLSPRKSPPVNAIKPIKKTLTPGKDTEKVILTHYMAMVQKTLSRQEMLKLKMQRALNKHLKHDHKLEKERQEKKELERAVLLLFTTKFYSTSNVSLKIVLDLC</sequence>
<evidence type="ECO:0000259" key="4">
    <source>
        <dbReference type="SMART" id="SM01141"/>
    </source>
</evidence>
<evidence type="ECO:0000313" key="5">
    <source>
        <dbReference type="EMBL" id="EDV28668.1"/>
    </source>
</evidence>
<organism evidence="5 6">
    <name type="scientific">Trichoplax adhaerens</name>
    <name type="common">Trichoplax reptans</name>
    <dbReference type="NCBI Taxonomy" id="10228"/>
    <lineage>
        <taxon>Eukaryota</taxon>
        <taxon>Metazoa</taxon>
        <taxon>Placozoa</taxon>
        <taxon>Uniplacotomia</taxon>
        <taxon>Trichoplacea</taxon>
        <taxon>Trichoplacidae</taxon>
        <taxon>Trichoplax</taxon>
    </lineage>
</organism>
<feature type="domain" description="Suppressor of white apricot N-terminal" evidence="4">
    <location>
        <begin position="39"/>
        <end position="167"/>
    </location>
</feature>
<feature type="compositionally biased region" description="Low complexity" evidence="3">
    <location>
        <begin position="289"/>
        <end position="298"/>
    </location>
</feature>
<dbReference type="PhylomeDB" id="B3RKY9"/>
<keyword evidence="1" id="KW-0507">mRNA processing</keyword>
<dbReference type="FunCoup" id="B3RKY9">
    <property type="interactions" value="1714"/>
</dbReference>
<evidence type="ECO:0000313" key="6">
    <source>
        <dbReference type="Proteomes" id="UP000009022"/>
    </source>
</evidence>
<dbReference type="PANTHER" id="PTHR13161">
    <property type="entry name" value="SPLICING FACTOR SUPPRESSOR OF WHITE APRICOT"/>
    <property type="match status" value="1"/>
</dbReference>
<dbReference type="HOGENOM" id="CLU_008114_1_0_1"/>